<name>A0AA87MS47_9LEPT</name>
<reference evidence="1 2" key="1">
    <citation type="journal article" date="2014" name="Int. J. Syst. Evol. Microbiol.">
        <title>Leptospira mayottensis sp. nov., a pathogenic species of the genus Leptospira isolated from humans.</title>
        <authorList>
            <person name="Bourhy P."/>
            <person name="Collet L."/>
            <person name="Brisse S."/>
            <person name="Picardeau M."/>
        </authorList>
    </citation>
    <scope>NUCLEOTIDE SEQUENCE [LARGE SCALE GENOMIC DNA]</scope>
    <source>
        <strain evidence="1 2">200901122</strain>
    </source>
</reference>
<dbReference type="Proteomes" id="UP000001343">
    <property type="component" value="Unassembled WGS sequence"/>
</dbReference>
<organism evidence="1 2">
    <name type="scientific">Leptospira mayottensis 200901122</name>
    <dbReference type="NCBI Taxonomy" id="1193010"/>
    <lineage>
        <taxon>Bacteria</taxon>
        <taxon>Pseudomonadati</taxon>
        <taxon>Spirochaetota</taxon>
        <taxon>Spirochaetia</taxon>
        <taxon>Leptospirales</taxon>
        <taxon>Leptospiraceae</taxon>
        <taxon>Leptospira</taxon>
    </lineage>
</organism>
<protein>
    <submittedName>
        <fullName evidence="1">Uncharacterized protein</fullName>
    </submittedName>
</protein>
<evidence type="ECO:0000313" key="1">
    <source>
        <dbReference type="EMBL" id="EKS01364.1"/>
    </source>
</evidence>
<accession>A0AA87MS47</accession>
<dbReference type="AlphaFoldDB" id="A0AA87MS47"/>
<comment type="caution">
    <text evidence="1">The sequence shown here is derived from an EMBL/GenBank/DDBJ whole genome shotgun (WGS) entry which is preliminary data.</text>
</comment>
<gene>
    <name evidence="1" type="ORF">LEP1GSC125_0591</name>
</gene>
<proteinExistence type="predicted"/>
<evidence type="ECO:0000313" key="2">
    <source>
        <dbReference type="Proteomes" id="UP000001343"/>
    </source>
</evidence>
<sequence length="69" mass="8226">MEIEIDLFLNFYPFSKGKFSTGISILRGETLLILLHKFDFLQEELICSNRRFPMEKNWNEVVIWKISAD</sequence>
<dbReference type="EMBL" id="AKWM02000021">
    <property type="protein sequence ID" value="EKS01364.1"/>
    <property type="molecule type" value="Genomic_DNA"/>
</dbReference>